<comment type="function">
    <text evidence="11">Alpha-N-methyltransferase that methylates the N-terminus of target proteins containing the N-terminal motif [Ala/Pro/Ser]-Pro-Lys when the initiator Met is cleaved. Specifically catalyzes mono-, di- or tri-methylation of exposed alpha-amino group of Ala or Ser residue in the [Ala/Ser]-Pro-Lys motif and mono- or di-methylation of Pro in the Pro-Pro-Lys motif.</text>
</comment>
<dbReference type="GO" id="GO:0032259">
    <property type="term" value="P:methylation"/>
    <property type="evidence" value="ECO:0007669"/>
    <property type="project" value="UniProtKB-KW"/>
</dbReference>
<keyword evidence="4 12" id="KW-0949">S-adenosyl-L-methionine</keyword>
<dbReference type="Proteomes" id="UP001314263">
    <property type="component" value="Unassembled WGS sequence"/>
</dbReference>
<dbReference type="CDD" id="cd02440">
    <property type="entry name" value="AdoMet_MTases"/>
    <property type="match status" value="1"/>
</dbReference>
<feature type="binding site" evidence="12">
    <location>
        <position position="166"/>
    </location>
    <ligand>
        <name>S-adenosyl-L-methionine</name>
        <dbReference type="ChEBI" id="CHEBI:59789"/>
    </ligand>
</feature>
<evidence type="ECO:0000256" key="10">
    <source>
        <dbReference type="ARBA" id="ARBA00048167"/>
    </source>
</evidence>
<feature type="binding site" evidence="12">
    <location>
        <position position="93"/>
    </location>
    <ligand>
        <name>S-adenosyl-L-methionine</name>
        <dbReference type="ChEBI" id="CHEBI:59789"/>
    </ligand>
</feature>
<comment type="catalytic activity">
    <reaction evidence="10">
        <text>N-terminal L-alanyl-L-prolyl-L-lysyl-[protein] + 3 S-adenosyl-L-methionine = N-terminal N,N,N-trimethyl-L-alanyl-L-prolyl-L-lysyl-[protein] + 3 S-adenosyl-L-homocysteine + 3 H(+)</text>
        <dbReference type="Rhea" id="RHEA:54712"/>
        <dbReference type="Rhea" id="RHEA-COMP:13785"/>
        <dbReference type="Rhea" id="RHEA-COMP:13971"/>
        <dbReference type="ChEBI" id="CHEBI:15378"/>
        <dbReference type="ChEBI" id="CHEBI:57856"/>
        <dbReference type="ChEBI" id="CHEBI:59789"/>
        <dbReference type="ChEBI" id="CHEBI:138057"/>
        <dbReference type="ChEBI" id="CHEBI:138315"/>
        <dbReference type="EC" id="2.1.1.244"/>
    </reaction>
</comment>
<keyword evidence="14" id="KW-1185">Reference proteome</keyword>
<name>A0AAV1IE95_9CHLO</name>
<evidence type="ECO:0000256" key="6">
    <source>
        <dbReference type="ARBA" id="ARBA00039449"/>
    </source>
</evidence>
<evidence type="ECO:0000256" key="12">
    <source>
        <dbReference type="PIRSR" id="PIRSR016958-1"/>
    </source>
</evidence>
<dbReference type="InterPro" id="IPR008576">
    <property type="entry name" value="MeTrfase_NTM1"/>
</dbReference>
<gene>
    <name evidence="13" type="ORF">CVIRNUC_008332</name>
</gene>
<evidence type="ECO:0000256" key="3">
    <source>
        <dbReference type="ARBA" id="ARBA00022679"/>
    </source>
</evidence>
<protein>
    <recommendedName>
        <fullName evidence="6">Alpha N-terminal protein methyltransferase 1</fullName>
        <ecNumber evidence="5">2.1.1.244</ecNumber>
    </recommendedName>
    <alternativeName>
        <fullName evidence="7">X-Pro-Lys N-terminal protein methyltransferase 1</fullName>
    </alternativeName>
</protein>
<dbReference type="EMBL" id="CAUYUE010000011">
    <property type="protein sequence ID" value="CAK0785126.1"/>
    <property type="molecule type" value="Genomic_DNA"/>
</dbReference>
<proteinExistence type="inferred from homology"/>
<feature type="binding site" evidence="12">
    <location>
        <begin position="150"/>
        <end position="151"/>
    </location>
    <ligand>
        <name>S-adenosyl-L-methionine</name>
        <dbReference type="ChEBI" id="CHEBI:59789"/>
    </ligand>
</feature>
<evidence type="ECO:0000313" key="14">
    <source>
        <dbReference type="Proteomes" id="UP001314263"/>
    </source>
</evidence>
<evidence type="ECO:0000256" key="4">
    <source>
        <dbReference type="ARBA" id="ARBA00022691"/>
    </source>
</evidence>
<evidence type="ECO:0000256" key="1">
    <source>
        <dbReference type="ARBA" id="ARBA00009059"/>
    </source>
</evidence>
<evidence type="ECO:0000256" key="11">
    <source>
        <dbReference type="ARBA" id="ARBA00060050"/>
    </source>
</evidence>
<evidence type="ECO:0000256" key="5">
    <source>
        <dbReference type="ARBA" id="ARBA00039112"/>
    </source>
</evidence>
<dbReference type="AlphaFoldDB" id="A0AAV1IE95"/>
<dbReference type="InterPro" id="IPR029063">
    <property type="entry name" value="SAM-dependent_MTases_sf"/>
</dbReference>
<dbReference type="SUPFAM" id="SSF53335">
    <property type="entry name" value="S-adenosyl-L-methionine-dependent methyltransferases"/>
    <property type="match status" value="1"/>
</dbReference>
<evidence type="ECO:0000256" key="2">
    <source>
        <dbReference type="ARBA" id="ARBA00022603"/>
    </source>
</evidence>
<evidence type="ECO:0000313" key="13">
    <source>
        <dbReference type="EMBL" id="CAK0785126.1"/>
    </source>
</evidence>
<dbReference type="FunFam" id="3.40.50.150:FF:000025">
    <property type="entry name" value="N-terminal Xaa-Pro-Lys N-methyltransferase 1"/>
    <property type="match status" value="1"/>
</dbReference>
<dbReference type="GO" id="GO:0071885">
    <property type="term" value="F:N-terminal protein N-methyltransferase activity"/>
    <property type="evidence" value="ECO:0007669"/>
    <property type="project" value="UniProtKB-EC"/>
</dbReference>
<dbReference type="PANTHER" id="PTHR12753:SF0">
    <property type="entry name" value="ALPHA N-TERMINAL PROTEIN METHYLTRANSFERASE 1"/>
    <property type="match status" value="1"/>
</dbReference>
<dbReference type="EC" id="2.1.1.244" evidence="5"/>
<dbReference type="Pfam" id="PF05891">
    <property type="entry name" value="Methyltransf_PK"/>
    <property type="match status" value="1"/>
</dbReference>
<sequence length="264" mass="29722">MEYSGVDTHGQVSYKSPEELWKSVKGQEKNSWYKPAVEYWDQQPASYDGVLAGLGHLSGDDIVDSRKFLRKVFRRQLEEAEAGKRKLTVADCGAGVGRVTEQLLLHHFATVDLIEPSQHLMGTAKENLSTPGRGEHPKGHKAGEFFNMGLQAWTPEAGRYDVIWMQWALLYLTDEDLLQLLERCKAGLKEDGLVIIKENVCERGFVVDPEDSSLTRSDAYFLDLLKRSGYTVTGTALQRNFPKGLFKVRMYAAKAKPLEVSNRP</sequence>
<evidence type="ECO:0000256" key="8">
    <source>
        <dbReference type="ARBA" id="ARBA00047306"/>
    </source>
</evidence>
<accession>A0AAV1IE95</accession>
<keyword evidence="3" id="KW-0808">Transferase</keyword>
<dbReference type="PANTHER" id="PTHR12753">
    <property type="entry name" value="AD-003 - RELATED"/>
    <property type="match status" value="1"/>
</dbReference>
<reference evidence="13 14" key="1">
    <citation type="submission" date="2023-10" db="EMBL/GenBank/DDBJ databases">
        <authorList>
            <person name="Maclean D."/>
            <person name="Macfadyen A."/>
        </authorList>
    </citation>
    <scope>NUCLEOTIDE SEQUENCE [LARGE SCALE GENOMIC DNA]</scope>
</reference>
<comment type="caution">
    <text evidence="13">The sequence shown here is derived from an EMBL/GenBank/DDBJ whole genome shotgun (WGS) entry which is preliminary data.</text>
</comment>
<comment type="similarity">
    <text evidence="1">Belongs to the methyltransferase superfamily. NTM1 family.</text>
</comment>
<feature type="binding site" evidence="12">
    <location>
        <position position="98"/>
    </location>
    <ligand>
        <name>S-adenosyl-L-methionine</name>
        <dbReference type="ChEBI" id="CHEBI:59789"/>
    </ligand>
</feature>
<dbReference type="Gene3D" id="3.40.50.150">
    <property type="entry name" value="Vaccinia Virus protein VP39"/>
    <property type="match status" value="1"/>
</dbReference>
<evidence type="ECO:0000256" key="9">
    <source>
        <dbReference type="ARBA" id="ARBA00047885"/>
    </source>
</evidence>
<dbReference type="PIRSF" id="PIRSF016958">
    <property type="entry name" value="DUF858_MeTrfase_lik"/>
    <property type="match status" value="1"/>
</dbReference>
<organism evidence="13 14">
    <name type="scientific">Coccomyxa viridis</name>
    <dbReference type="NCBI Taxonomy" id="1274662"/>
    <lineage>
        <taxon>Eukaryota</taxon>
        <taxon>Viridiplantae</taxon>
        <taxon>Chlorophyta</taxon>
        <taxon>core chlorophytes</taxon>
        <taxon>Trebouxiophyceae</taxon>
        <taxon>Trebouxiophyceae incertae sedis</taxon>
        <taxon>Coccomyxaceae</taxon>
        <taxon>Coccomyxa</taxon>
    </lineage>
</organism>
<keyword evidence="2" id="KW-0489">Methyltransferase</keyword>
<dbReference type="GO" id="GO:0005737">
    <property type="term" value="C:cytoplasm"/>
    <property type="evidence" value="ECO:0007669"/>
    <property type="project" value="TreeGrafter"/>
</dbReference>
<evidence type="ECO:0000256" key="7">
    <source>
        <dbReference type="ARBA" id="ARBA00043129"/>
    </source>
</evidence>
<comment type="catalytic activity">
    <reaction evidence="8">
        <text>N-terminal L-seryl-L-prolyl-L-lysyl-[protein] + 3 S-adenosyl-L-methionine = N-terminal N,N,N-trimethyl-L-seryl-L-prolyl-L-lysyl-[protein] + 3 S-adenosyl-L-homocysteine + 3 H(+)</text>
        <dbReference type="Rhea" id="RHEA:54724"/>
        <dbReference type="Rhea" id="RHEA-COMP:13789"/>
        <dbReference type="Rhea" id="RHEA-COMP:13973"/>
        <dbReference type="ChEBI" id="CHEBI:15378"/>
        <dbReference type="ChEBI" id="CHEBI:57856"/>
        <dbReference type="ChEBI" id="CHEBI:59789"/>
        <dbReference type="ChEBI" id="CHEBI:138061"/>
        <dbReference type="ChEBI" id="CHEBI:138317"/>
        <dbReference type="EC" id="2.1.1.244"/>
    </reaction>
</comment>
<comment type="catalytic activity">
    <reaction evidence="9">
        <text>N-terminal L-prolyl-L-prolyl-L-lysyl-[protein] + 2 S-adenosyl-L-methionine = N-terminal N,N-dimethyl-L-prolyl-L-prolyl-L-lysyl-[protein] + 2 S-adenosyl-L-homocysteine + 2 H(+)</text>
        <dbReference type="Rhea" id="RHEA:54736"/>
        <dbReference type="Rhea" id="RHEA-COMP:13787"/>
        <dbReference type="Rhea" id="RHEA-COMP:13974"/>
        <dbReference type="ChEBI" id="CHEBI:15378"/>
        <dbReference type="ChEBI" id="CHEBI:57856"/>
        <dbReference type="ChEBI" id="CHEBI:59789"/>
        <dbReference type="ChEBI" id="CHEBI:138059"/>
        <dbReference type="ChEBI" id="CHEBI:138318"/>
        <dbReference type="EC" id="2.1.1.244"/>
    </reaction>
</comment>